<reference evidence="2 3" key="1">
    <citation type="journal article" date="2018" name="Nat. Ecol. Evol.">
        <title>Pezizomycetes genomes reveal the molecular basis of ectomycorrhizal truffle lifestyle.</title>
        <authorList>
            <person name="Murat C."/>
            <person name="Payen T."/>
            <person name="Noel B."/>
            <person name="Kuo A."/>
            <person name="Morin E."/>
            <person name="Chen J."/>
            <person name="Kohler A."/>
            <person name="Krizsan K."/>
            <person name="Balestrini R."/>
            <person name="Da Silva C."/>
            <person name="Montanini B."/>
            <person name="Hainaut M."/>
            <person name="Levati E."/>
            <person name="Barry K.W."/>
            <person name="Belfiori B."/>
            <person name="Cichocki N."/>
            <person name="Clum A."/>
            <person name="Dockter R.B."/>
            <person name="Fauchery L."/>
            <person name="Guy J."/>
            <person name="Iotti M."/>
            <person name="Le Tacon F."/>
            <person name="Lindquist E.A."/>
            <person name="Lipzen A."/>
            <person name="Malagnac F."/>
            <person name="Mello A."/>
            <person name="Molinier V."/>
            <person name="Miyauchi S."/>
            <person name="Poulain J."/>
            <person name="Riccioni C."/>
            <person name="Rubini A."/>
            <person name="Sitrit Y."/>
            <person name="Splivallo R."/>
            <person name="Traeger S."/>
            <person name="Wang M."/>
            <person name="Zifcakova L."/>
            <person name="Wipf D."/>
            <person name="Zambonelli A."/>
            <person name="Paolocci F."/>
            <person name="Nowrousian M."/>
            <person name="Ottonello S."/>
            <person name="Baldrian P."/>
            <person name="Spatafora J.W."/>
            <person name="Henrissat B."/>
            <person name="Nagy L.G."/>
            <person name="Aury J.M."/>
            <person name="Wincker P."/>
            <person name="Grigoriev I.V."/>
            <person name="Bonfante P."/>
            <person name="Martin F.M."/>
        </authorList>
    </citation>
    <scope>NUCLEOTIDE SEQUENCE [LARGE SCALE GENOMIC DNA]</scope>
    <source>
        <strain evidence="2 3">RN42</strain>
    </source>
</reference>
<gene>
    <name evidence="2" type="ORF">BJ508DRAFT_97203</name>
</gene>
<accession>A0A3N4IM48</accession>
<evidence type="ECO:0000313" key="3">
    <source>
        <dbReference type="Proteomes" id="UP000275078"/>
    </source>
</evidence>
<sequence>MHHFYPNAKKGGGCFSSPIIIFACAFSSGETAATQEDYKRTWQPSTHFLLIFCPLFIAFSVSAHSAHTTATPKPLYQTPPKQRTRTPGRTFNATCFILVLNLVEYSARITSSLSRQFLAALST</sequence>
<keyword evidence="1" id="KW-0812">Transmembrane</keyword>
<proteinExistence type="predicted"/>
<feature type="transmembrane region" description="Helical" evidence="1">
    <location>
        <begin position="48"/>
        <end position="70"/>
    </location>
</feature>
<dbReference type="Proteomes" id="UP000275078">
    <property type="component" value="Unassembled WGS sequence"/>
</dbReference>
<dbReference type="EMBL" id="ML119647">
    <property type="protein sequence ID" value="RPA87202.1"/>
    <property type="molecule type" value="Genomic_DNA"/>
</dbReference>
<keyword evidence="1" id="KW-0472">Membrane</keyword>
<keyword evidence="1" id="KW-1133">Transmembrane helix</keyword>
<protein>
    <submittedName>
        <fullName evidence="2">Uncharacterized protein</fullName>
    </submittedName>
</protein>
<keyword evidence="3" id="KW-1185">Reference proteome</keyword>
<evidence type="ECO:0000313" key="2">
    <source>
        <dbReference type="EMBL" id="RPA87202.1"/>
    </source>
</evidence>
<name>A0A3N4IM48_ASCIM</name>
<evidence type="ECO:0000256" key="1">
    <source>
        <dbReference type="SAM" id="Phobius"/>
    </source>
</evidence>
<dbReference type="AlphaFoldDB" id="A0A3N4IM48"/>
<organism evidence="2 3">
    <name type="scientific">Ascobolus immersus RN42</name>
    <dbReference type="NCBI Taxonomy" id="1160509"/>
    <lineage>
        <taxon>Eukaryota</taxon>
        <taxon>Fungi</taxon>
        <taxon>Dikarya</taxon>
        <taxon>Ascomycota</taxon>
        <taxon>Pezizomycotina</taxon>
        <taxon>Pezizomycetes</taxon>
        <taxon>Pezizales</taxon>
        <taxon>Ascobolaceae</taxon>
        <taxon>Ascobolus</taxon>
    </lineage>
</organism>